<keyword evidence="2" id="KW-1185">Reference proteome</keyword>
<dbReference type="KEGG" id="chih:GWR21_01635"/>
<reference evidence="1 2" key="1">
    <citation type="submission" date="2020-01" db="EMBL/GenBank/DDBJ databases">
        <title>Complete genome sequence of Chitinophaga sp. H33E-04 isolated from quinoa roots.</title>
        <authorList>
            <person name="Weon H.-Y."/>
            <person name="Lee S.A."/>
        </authorList>
    </citation>
    <scope>NUCLEOTIDE SEQUENCE [LARGE SCALE GENOMIC DNA]</scope>
    <source>
        <strain evidence="1 2">H33E-04</strain>
    </source>
</reference>
<evidence type="ECO:0000313" key="1">
    <source>
        <dbReference type="EMBL" id="QHS58339.1"/>
    </source>
</evidence>
<sequence>MKTEDIIQELAQTGRISRETIQEVNDDTDLRIEMIHYFNQHQNRPFVLELLRTLSELRKDPDEDISGASLMLACYLLGKHQQVEDCMRVWEAKRIDFDTYCYVDGQLIPFAGIQETIAYLKTQTGEEAGRALQYLEGGDYDNLDTYYGEIPWFVNQ</sequence>
<proteinExistence type="predicted"/>
<dbReference type="Proteomes" id="UP000476411">
    <property type="component" value="Chromosome"/>
</dbReference>
<dbReference type="AlphaFoldDB" id="A0A6B9Z8Y5"/>
<evidence type="ECO:0000313" key="2">
    <source>
        <dbReference type="Proteomes" id="UP000476411"/>
    </source>
</evidence>
<dbReference type="EMBL" id="CP048113">
    <property type="protein sequence ID" value="QHS58339.1"/>
    <property type="molecule type" value="Genomic_DNA"/>
</dbReference>
<gene>
    <name evidence="1" type="ORF">GWR21_01635</name>
</gene>
<organism evidence="1 2">
    <name type="scientific">Chitinophaga agri</name>
    <dbReference type="NCBI Taxonomy" id="2703787"/>
    <lineage>
        <taxon>Bacteria</taxon>
        <taxon>Pseudomonadati</taxon>
        <taxon>Bacteroidota</taxon>
        <taxon>Chitinophagia</taxon>
        <taxon>Chitinophagales</taxon>
        <taxon>Chitinophagaceae</taxon>
        <taxon>Chitinophaga</taxon>
    </lineage>
</organism>
<dbReference type="RefSeq" id="WP_162330044.1">
    <property type="nucleotide sequence ID" value="NZ_CP048113.1"/>
</dbReference>
<name>A0A6B9Z8Y5_9BACT</name>
<protein>
    <submittedName>
        <fullName evidence="1">Uncharacterized protein</fullName>
    </submittedName>
</protein>
<accession>A0A6B9Z8Y5</accession>